<feature type="transmembrane region" description="Helical" evidence="6">
    <location>
        <begin position="190"/>
        <end position="213"/>
    </location>
</feature>
<feature type="transmembrane region" description="Helical" evidence="6">
    <location>
        <begin position="352"/>
        <end position="377"/>
    </location>
</feature>
<gene>
    <name evidence="9" type="ORF">PGX00_06935</name>
</gene>
<accession>A0ABT4YPC9</accession>
<reference evidence="9 10" key="1">
    <citation type="submission" date="2023-01" db="EMBL/GenBank/DDBJ databases">
        <title>Vibrio sp. KJ40-1 sp.nov, isolated from marine algae.</title>
        <authorList>
            <person name="Butt M."/>
            <person name="Kim J.M.J."/>
            <person name="Jeon C.O.C."/>
        </authorList>
    </citation>
    <scope>NUCLEOTIDE SEQUENCE [LARGE SCALE GENOMIC DNA]</scope>
    <source>
        <strain evidence="9 10">KJ40-1</strain>
    </source>
</reference>
<dbReference type="CDD" id="cd17473">
    <property type="entry name" value="MFS_arabinose_efflux_permease_like"/>
    <property type="match status" value="1"/>
</dbReference>
<sequence length="385" mass="40779">MSKLLKPAILSLSLLTVMSGAAVAPALAEIQSAFPDTSQTTIKLILTVPAISIIIFSLVSGRLSRTLSKRTLLFIGIFFYLLGGLGGGLANSIEMLLAFRAVLGIGVGLIMPMSTGLIADLFSDKEKATMMGYSTASSNLGGIIATLLAGVLASVHWRYSFGVYSIGLLVFSLVFISIPETRRKINREGISSGMPLVVFCWAVATFFLSMTFYTLPVNLAIYIKESGMGSSTAAGVALSVSTGSGFVAGILYSKVKVLLGRFLPAFLCGLMATGFYLLSFVDSYSLVLMAVMVVGFGLGWSMPTLFMGATKAGGEGNGVQTMSVVSSTAFLGQFMSPVVFDYLGKLAGNDSIQFTFSSIAILFTFFFVVCLTSLYYIRSPNQEAA</sequence>
<evidence type="ECO:0000256" key="6">
    <source>
        <dbReference type="SAM" id="Phobius"/>
    </source>
</evidence>
<dbReference type="Pfam" id="PF07690">
    <property type="entry name" value="MFS_1"/>
    <property type="match status" value="1"/>
</dbReference>
<dbReference type="RefSeq" id="WP_272133954.1">
    <property type="nucleotide sequence ID" value="NZ_JAQLOI010000001.1"/>
</dbReference>
<evidence type="ECO:0000256" key="7">
    <source>
        <dbReference type="SAM" id="SignalP"/>
    </source>
</evidence>
<dbReference type="PROSITE" id="PS50850">
    <property type="entry name" value="MFS"/>
    <property type="match status" value="1"/>
</dbReference>
<keyword evidence="10" id="KW-1185">Reference proteome</keyword>
<evidence type="ECO:0000256" key="5">
    <source>
        <dbReference type="ARBA" id="ARBA00023136"/>
    </source>
</evidence>
<feature type="transmembrane region" description="Helical" evidence="6">
    <location>
        <begin position="72"/>
        <end position="91"/>
    </location>
</feature>
<feature type="domain" description="Major facilitator superfamily (MFS) profile" evidence="8">
    <location>
        <begin position="5"/>
        <end position="382"/>
    </location>
</feature>
<comment type="caution">
    <text evidence="9">The sequence shown here is derived from an EMBL/GenBank/DDBJ whole genome shotgun (WGS) entry which is preliminary data.</text>
</comment>
<name>A0ABT4YPC9_9VIBR</name>
<evidence type="ECO:0000313" key="9">
    <source>
        <dbReference type="EMBL" id="MDB1123409.1"/>
    </source>
</evidence>
<comment type="subcellular location">
    <subcellularLocation>
        <location evidence="1">Endomembrane system</location>
        <topology evidence="1">Multi-pass membrane protein</topology>
    </subcellularLocation>
</comment>
<feature type="transmembrane region" description="Helical" evidence="6">
    <location>
        <begin position="259"/>
        <end position="278"/>
    </location>
</feature>
<dbReference type="InterPro" id="IPR020846">
    <property type="entry name" value="MFS_dom"/>
</dbReference>
<feature type="transmembrane region" description="Helical" evidence="6">
    <location>
        <begin position="318"/>
        <end position="340"/>
    </location>
</feature>
<feature type="transmembrane region" description="Helical" evidence="6">
    <location>
        <begin position="159"/>
        <end position="178"/>
    </location>
</feature>
<dbReference type="InterPro" id="IPR011701">
    <property type="entry name" value="MFS"/>
</dbReference>
<dbReference type="SUPFAM" id="SSF103473">
    <property type="entry name" value="MFS general substrate transporter"/>
    <property type="match status" value="1"/>
</dbReference>
<dbReference type="Gene3D" id="1.20.1250.20">
    <property type="entry name" value="MFS general substrate transporter like domains"/>
    <property type="match status" value="1"/>
</dbReference>
<feature type="transmembrane region" description="Helical" evidence="6">
    <location>
        <begin position="284"/>
        <end position="306"/>
    </location>
</feature>
<dbReference type="Proteomes" id="UP001210678">
    <property type="component" value="Unassembled WGS sequence"/>
</dbReference>
<feature type="signal peptide" evidence="7">
    <location>
        <begin position="1"/>
        <end position="28"/>
    </location>
</feature>
<feature type="transmembrane region" description="Helical" evidence="6">
    <location>
        <begin position="131"/>
        <end position="153"/>
    </location>
</feature>
<organism evidence="9 10">
    <name type="scientific">Vibrio algarum</name>
    <dbReference type="NCBI Taxonomy" id="3020714"/>
    <lineage>
        <taxon>Bacteria</taxon>
        <taxon>Pseudomonadati</taxon>
        <taxon>Pseudomonadota</taxon>
        <taxon>Gammaproteobacteria</taxon>
        <taxon>Vibrionales</taxon>
        <taxon>Vibrionaceae</taxon>
        <taxon>Vibrio</taxon>
    </lineage>
</organism>
<evidence type="ECO:0000259" key="8">
    <source>
        <dbReference type="PROSITE" id="PS50850"/>
    </source>
</evidence>
<evidence type="ECO:0000256" key="3">
    <source>
        <dbReference type="ARBA" id="ARBA00022692"/>
    </source>
</evidence>
<feature type="chain" id="PRO_5045288828" evidence="7">
    <location>
        <begin position="29"/>
        <end position="385"/>
    </location>
</feature>
<keyword evidence="3 6" id="KW-0812">Transmembrane</keyword>
<keyword evidence="2" id="KW-0813">Transport</keyword>
<evidence type="ECO:0000256" key="2">
    <source>
        <dbReference type="ARBA" id="ARBA00022448"/>
    </source>
</evidence>
<evidence type="ECO:0000256" key="4">
    <source>
        <dbReference type="ARBA" id="ARBA00022989"/>
    </source>
</evidence>
<feature type="transmembrane region" description="Helical" evidence="6">
    <location>
        <begin position="97"/>
        <end position="119"/>
    </location>
</feature>
<evidence type="ECO:0000313" key="10">
    <source>
        <dbReference type="Proteomes" id="UP001210678"/>
    </source>
</evidence>
<proteinExistence type="predicted"/>
<feature type="transmembrane region" description="Helical" evidence="6">
    <location>
        <begin position="44"/>
        <end position="60"/>
    </location>
</feature>
<dbReference type="PANTHER" id="PTHR23501:SF191">
    <property type="entry name" value="VACUOLAR BASIC AMINO ACID TRANSPORTER 4"/>
    <property type="match status" value="1"/>
</dbReference>
<dbReference type="EMBL" id="JAQLOI010000001">
    <property type="protein sequence ID" value="MDB1123409.1"/>
    <property type="molecule type" value="Genomic_DNA"/>
</dbReference>
<evidence type="ECO:0000256" key="1">
    <source>
        <dbReference type="ARBA" id="ARBA00004127"/>
    </source>
</evidence>
<keyword evidence="5 6" id="KW-0472">Membrane</keyword>
<feature type="transmembrane region" description="Helical" evidence="6">
    <location>
        <begin position="233"/>
        <end position="252"/>
    </location>
</feature>
<dbReference type="PANTHER" id="PTHR23501">
    <property type="entry name" value="MAJOR FACILITATOR SUPERFAMILY"/>
    <property type="match status" value="1"/>
</dbReference>
<dbReference type="InterPro" id="IPR036259">
    <property type="entry name" value="MFS_trans_sf"/>
</dbReference>
<protein>
    <submittedName>
        <fullName evidence="9">MFS transporter</fullName>
    </submittedName>
</protein>
<keyword evidence="4 6" id="KW-1133">Transmembrane helix</keyword>
<keyword evidence="7" id="KW-0732">Signal</keyword>